<keyword evidence="1" id="KW-0472">Membrane</keyword>
<keyword evidence="1" id="KW-0812">Transmembrane</keyword>
<name>A0ABU7LU43_9PROT</name>
<dbReference type="RefSeq" id="WP_330194565.1">
    <property type="nucleotide sequence ID" value="NZ_JAZDRO010000001.1"/>
</dbReference>
<comment type="caution">
    <text evidence="3">The sequence shown here is derived from an EMBL/GenBank/DDBJ whole genome shotgun (WGS) entry which is preliminary data.</text>
</comment>
<evidence type="ECO:0000313" key="4">
    <source>
        <dbReference type="Proteomes" id="UP001310692"/>
    </source>
</evidence>
<proteinExistence type="predicted"/>
<feature type="transmembrane region" description="Helical" evidence="1">
    <location>
        <begin position="205"/>
        <end position="226"/>
    </location>
</feature>
<feature type="domain" description="PepSY" evidence="2">
    <location>
        <begin position="112"/>
        <end position="166"/>
    </location>
</feature>
<feature type="transmembrane region" description="Helical" evidence="1">
    <location>
        <begin position="14"/>
        <end position="36"/>
    </location>
</feature>
<dbReference type="Proteomes" id="UP001310692">
    <property type="component" value="Unassembled WGS sequence"/>
</dbReference>
<dbReference type="PANTHER" id="PTHR34219">
    <property type="entry name" value="IRON-REGULATED INNER MEMBRANE PROTEIN-RELATED"/>
    <property type="match status" value="1"/>
</dbReference>
<dbReference type="PANTHER" id="PTHR34219:SF6">
    <property type="entry name" value="BLR3280 PROTEIN"/>
    <property type="match status" value="1"/>
</dbReference>
<evidence type="ECO:0000313" key="3">
    <source>
        <dbReference type="EMBL" id="MEE2565059.1"/>
    </source>
</evidence>
<dbReference type="InterPro" id="IPR025711">
    <property type="entry name" value="PepSY"/>
</dbReference>
<keyword evidence="1" id="KW-1133">Transmembrane helix</keyword>
<evidence type="ECO:0000259" key="2">
    <source>
        <dbReference type="Pfam" id="PF03413"/>
    </source>
</evidence>
<sequence>MTALLRWTIRIHKWIALIVGIQIVAWVAGGLVMSAIPIEQVRGEHNIAEAAPVDLDPANLISLTEAADAANPAGGVADARLTGWQARPVWSITSRGGGTILVDARDRTVLTPIDREQAIAIARADHAGDPEIEAVEYFEEATWESRRPVPTWRVSFADGEGTRIYVAEGTGQVVARRNDVWRFYDFFWMLHIMDYEERSDFNNPLLITFSVFSLVTVFAGIILLVIRIQRLIRMEIGRRERERGLRA</sequence>
<organism evidence="3 4">
    <name type="scientific">Hyphobacterium marinum</name>
    <dbReference type="NCBI Taxonomy" id="3116574"/>
    <lineage>
        <taxon>Bacteria</taxon>
        <taxon>Pseudomonadati</taxon>
        <taxon>Pseudomonadota</taxon>
        <taxon>Alphaproteobacteria</taxon>
        <taxon>Maricaulales</taxon>
        <taxon>Maricaulaceae</taxon>
        <taxon>Hyphobacterium</taxon>
    </lineage>
</organism>
<accession>A0ABU7LU43</accession>
<dbReference type="InterPro" id="IPR005625">
    <property type="entry name" value="PepSY-ass_TM"/>
</dbReference>
<dbReference type="EMBL" id="JAZDRO010000001">
    <property type="protein sequence ID" value="MEE2565059.1"/>
    <property type="molecule type" value="Genomic_DNA"/>
</dbReference>
<gene>
    <name evidence="3" type="ORF">V0U35_00065</name>
</gene>
<dbReference type="Pfam" id="PF03929">
    <property type="entry name" value="PepSY_TM"/>
    <property type="match status" value="1"/>
</dbReference>
<dbReference type="Pfam" id="PF03413">
    <property type="entry name" value="PepSY"/>
    <property type="match status" value="1"/>
</dbReference>
<keyword evidence="4" id="KW-1185">Reference proteome</keyword>
<evidence type="ECO:0000256" key="1">
    <source>
        <dbReference type="SAM" id="Phobius"/>
    </source>
</evidence>
<protein>
    <submittedName>
        <fullName evidence="3">PepSY domain-containing protein</fullName>
    </submittedName>
</protein>
<reference evidence="3 4" key="1">
    <citation type="submission" date="2024-01" db="EMBL/GenBank/DDBJ databases">
        <title>Hyphobacterium bacterium isolated from marine sediment.</title>
        <authorList>
            <person name="Zhao S."/>
        </authorList>
    </citation>
    <scope>NUCLEOTIDE SEQUENCE [LARGE SCALE GENOMIC DNA]</scope>
    <source>
        <strain evidence="3 4">Y60-23</strain>
    </source>
</reference>